<keyword evidence="6" id="KW-0662">Pyridine nucleotide biosynthesis</keyword>
<comment type="catalytic activity">
    <reaction evidence="10">
        <text>nicotinate beta-D-ribonucleotide + CO2 + diphosphate = quinolinate + 5-phospho-alpha-D-ribose 1-diphosphate + 2 H(+)</text>
        <dbReference type="Rhea" id="RHEA:12733"/>
        <dbReference type="ChEBI" id="CHEBI:15378"/>
        <dbReference type="ChEBI" id="CHEBI:16526"/>
        <dbReference type="ChEBI" id="CHEBI:29959"/>
        <dbReference type="ChEBI" id="CHEBI:33019"/>
        <dbReference type="ChEBI" id="CHEBI:57502"/>
        <dbReference type="ChEBI" id="CHEBI:58017"/>
        <dbReference type="EC" id="2.4.2.19"/>
    </reaction>
</comment>
<dbReference type="FunFam" id="3.20.20.70:FF:000030">
    <property type="entry name" value="Nicotinate-nucleotide pyrophosphorylase, carboxylating"/>
    <property type="match status" value="1"/>
</dbReference>
<dbReference type="UniPathway" id="UPA00253">
    <property type="reaction ID" value="UER00331"/>
</dbReference>
<evidence type="ECO:0000259" key="14">
    <source>
        <dbReference type="Pfam" id="PF02749"/>
    </source>
</evidence>
<feature type="binding site" evidence="12">
    <location>
        <position position="233"/>
    </location>
    <ligand>
        <name>substrate</name>
    </ligand>
</feature>
<feature type="binding site" evidence="12">
    <location>
        <begin position="278"/>
        <end position="280"/>
    </location>
    <ligand>
        <name>substrate</name>
    </ligand>
</feature>
<dbReference type="EMBL" id="CP014228">
    <property type="protein sequence ID" value="AMD88509.1"/>
    <property type="molecule type" value="Genomic_DNA"/>
</dbReference>
<feature type="binding site" evidence="12">
    <location>
        <position position="212"/>
    </location>
    <ligand>
        <name>substrate</name>
    </ligand>
</feature>
<dbReference type="Gene3D" id="3.90.1170.20">
    <property type="entry name" value="Quinolinate phosphoribosyl transferase, N-terminal domain"/>
    <property type="match status" value="1"/>
</dbReference>
<dbReference type="NCBIfam" id="TIGR00078">
    <property type="entry name" value="nadC"/>
    <property type="match status" value="1"/>
</dbReference>
<accession>A0A0X8JGQ0</accession>
<feature type="binding site" evidence="12">
    <location>
        <position position="116"/>
    </location>
    <ligand>
        <name>substrate</name>
    </ligand>
</feature>
<dbReference type="Pfam" id="PF02749">
    <property type="entry name" value="QRPTase_N"/>
    <property type="match status" value="1"/>
</dbReference>
<dbReference type="SUPFAM" id="SSF54675">
    <property type="entry name" value="Nicotinate/Quinolinate PRTase N-terminal domain-like"/>
    <property type="match status" value="1"/>
</dbReference>
<evidence type="ECO:0000256" key="6">
    <source>
        <dbReference type="ARBA" id="ARBA00022642"/>
    </source>
</evidence>
<dbReference type="CDD" id="cd01572">
    <property type="entry name" value="QPRTase"/>
    <property type="match status" value="1"/>
</dbReference>
<sequence>MDRTELEQRLAAAGLEPRHVLDLVAATLDEDLSWGPDVTTESIFPADRRGHAVVTSRDEGCLAGVEIGAIAQQLMAERLGATARTRVLLADGTRLRPGDRVLEIEAPLRCLLTAERTMLNLMSQLSGVATATARWADALAGSGTRVRDTRKTVPGLRSLQKYAVRCGGGTNHRMGLGDAALIKDNHVAAAGSITAALDAVRRAVPGIVCEVECDTLEQVREAVAAGCRLVLLDNMDPHTTAEAVALCRPAGVETEASGGLSIRDLPERAGLGLTYISVGALTHSAPVLDLGLDELPQRP</sequence>
<dbReference type="Proteomes" id="UP000065220">
    <property type="component" value="Chromosome"/>
</dbReference>
<evidence type="ECO:0000256" key="12">
    <source>
        <dbReference type="PIRSR" id="PIRSR006250-1"/>
    </source>
</evidence>
<keyword evidence="8 11" id="KW-0808">Transferase</keyword>
<reference evidence="16" key="1">
    <citation type="submission" date="2016-02" db="EMBL/GenBank/DDBJ databases">
        <authorList>
            <person name="Holder M.E."/>
            <person name="Ajami N.J."/>
            <person name="Petrosino J.F."/>
        </authorList>
    </citation>
    <scope>NUCLEOTIDE SEQUENCE [LARGE SCALE GENOMIC DNA]</scope>
    <source>
        <strain evidence="16">CCUG 36733</strain>
    </source>
</reference>
<dbReference type="InterPro" id="IPR022412">
    <property type="entry name" value="Quinolinate_PRibosylTrfase_N"/>
</dbReference>
<dbReference type="InterPro" id="IPR027277">
    <property type="entry name" value="NadC/ModD"/>
</dbReference>
<evidence type="ECO:0000256" key="7">
    <source>
        <dbReference type="ARBA" id="ARBA00022676"/>
    </source>
</evidence>
<evidence type="ECO:0000256" key="1">
    <source>
        <dbReference type="ARBA" id="ARBA00003237"/>
    </source>
</evidence>
<feature type="domain" description="Quinolinate phosphoribosyl transferase C-terminal" evidence="13">
    <location>
        <begin position="128"/>
        <end position="293"/>
    </location>
</feature>
<evidence type="ECO:0000256" key="4">
    <source>
        <dbReference type="ARBA" id="ARBA00011944"/>
    </source>
</evidence>
<gene>
    <name evidence="15" type="ORF">AXF14_08000</name>
</gene>
<dbReference type="Gene3D" id="3.20.20.70">
    <property type="entry name" value="Aldolase class I"/>
    <property type="match status" value="1"/>
</dbReference>
<feature type="domain" description="Quinolinate phosphoribosyl transferase N-terminal" evidence="14">
    <location>
        <begin position="37"/>
        <end position="126"/>
    </location>
</feature>
<proteinExistence type="inferred from homology"/>
<dbReference type="Pfam" id="PF01729">
    <property type="entry name" value="QRPTase_C"/>
    <property type="match status" value="1"/>
</dbReference>
<dbReference type="GO" id="GO:0005737">
    <property type="term" value="C:cytoplasm"/>
    <property type="evidence" value="ECO:0007669"/>
    <property type="project" value="TreeGrafter"/>
</dbReference>
<evidence type="ECO:0000256" key="10">
    <source>
        <dbReference type="ARBA" id="ARBA00047445"/>
    </source>
</evidence>
<evidence type="ECO:0000259" key="13">
    <source>
        <dbReference type="Pfam" id="PF01729"/>
    </source>
</evidence>
<dbReference type="AlphaFoldDB" id="A0A0X8JGQ0"/>
<evidence type="ECO:0000256" key="3">
    <source>
        <dbReference type="ARBA" id="ARBA00009400"/>
    </source>
</evidence>
<evidence type="ECO:0000256" key="5">
    <source>
        <dbReference type="ARBA" id="ARBA00020990"/>
    </source>
</evidence>
<keyword evidence="7 11" id="KW-0328">Glycosyltransferase</keyword>
<comment type="pathway">
    <text evidence="2">Cofactor biosynthesis; NAD(+) biosynthesis; nicotinate D-ribonucleotide from quinolinate: step 1/1.</text>
</comment>
<name>A0A0X8JGQ0_ACTRD</name>
<dbReference type="InterPro" id="IPR036068">
    <property type="entry name" value="Nicotinate_pribotase-like_C"/>
</dbReference>
<evidence type="ECO:0000256" key="9">
    <source>
        <dbReference type="ARBA" id="ARBA00033102"/>
    </source>
</evidence>
<dbReference type="InterPro" id="IPR013785">
    <property type="entry name" value="Aldolase_TIM"/>
</dbReference>
<evidence type="ECO:0000313" key="16">
    <source>
        <dbReference type="Proteomes" id="UP000065220"/>
    </source>
</evidence>
<dbReference type="GO" id="GO:0004514">
    <property type="term" value="F:nicotinate-nucleotide diphosphorylase (carboxylating) activity"/>
    <property type="evidence" value="ECO:0007669"/>
    <property type="project" value="UniProtKB-EC"/>
</dbReference>
<comment type="similarity">
    <text evidence="3 11">Belongs to the NadC/ModD family.</text>
</comment>
<dbReference type="GO" id="GO:0034213">
    <property type="term" value="P:quinolinate catabolic process"/>
    <property type="evidence" value="ECO:0007669"/>
    <property type="project" value="TreeGrafter"/>
</dbReference>
<protein>
    <recommendedName>
        <fullName evidence="5">Nicotinate-nucleotide pyrophosphorylase [carboxylating]</fullName>
        <ecNumber evidence="4">2.4.2.19</ecNumber>
    </recommendedName>
    <alternativeName>
        <fullName evidence="9">Quinolinate phosphoribosyltransferase [decarboxylating]</fullName>
    </alternativeName>
</protein>
<comment type="function">
    <text evidence="1">Involved in the catabolism of quinolinic acid (QA).</text>
</comment>
<dbReference type="EC" id="2.4.2.19" evidence="4"/>
<dbReference type="GO" id="GO:0009435">
    <property type="term" value="P:NAD+ biosynthetic process"/>
    <property type="evidence" value="ECO:0007669"/>
    <property type="project" value="UniProtKB-UniPathway"/>
</dbReference>
<feature type="binding site" evidence="12">
    <location>
        <position position="173"/>
    </location>
    <ligand>
        <name>substrate</name>
    </ligand>
</feature>
<dbReference type="InterPro" id="IPR002638">
    <property type="entry name" value="Quinolinate_PRibosylTrfase_C"/>
</dbReference>
<evidence type="ECO:0000256" key="8">
    <source>
        <dbReference type="ARBA" id="ARBA00022679"/>
    </source>
</evidence>
<keyword evidence="16" id="KW-1185">Reference proteome</keyword>
<feature type="binding site" evidence="12">
    <location>
        <position position="183"/>
    </location>
    <ligand>
        <name>substrate</name>
    </ligand>
</feature>
<organism evidence="15 16">
    <name type="scientific">Actinomyces radicidentis</name>
    <dbReference type="NCBI Taxonomy" id="111015"/>
    <lineage>
        <taxon>Bacteria</taxon>
        <taxon>Bacillati</taxon>
        <taxon>Actinomycetota</taxon>
        <taxon>Actinomycetes</taxon>
        <taxon>Actinomycetales</taxon>
        <taxon>Actinomycetaceae</taxon>
        <taxon>Actinomyces</taxon>
    </lineage>
</organism>
<dbReference type="InterPro" id="IPR004393">
    <property type="entry name" value="NadC"/>
</dbReference>
<feature type="binding site" evidence="12">
    <location>
        <begin position="257"/>
        <end position="259"/>
    </location>
    <ligand>
        <name>substrate</name>
    </ligand>
</feature>
<dbReference type="PANTHER" id="PTHR32179">
    <property type="entry name" value="NICOTINATE-NUCLEOTIDE PYROPHOSPHORYLASE [CARBOXYLATING]"/>
    <property type="match status" value="1"/>
</dbReference>
<dbReference type="SUPFAM" id="SSF51690">
    <property type="entry name" value="Nicotinate/Quinolinate PRTase C-terminal domain-like"/>
    <property type="match status" value="1"/>
</dbReference>
<dbReference type="PANTHER" id="PTHR32179:SF3">
    <property type="entry name" value="NICOTINATE-NUCLEOTIDE PYROPHOSPHORYLASE [CARBOXYLATING]"/>
    <property type="match status" value="1"/>
</dbReference>
<evidence type="ECO:0000256" key="11">
    <source>
        <dbReference type="PIRNR" id="PIRNR006250"/>
    </source>
</evidence>
<evidence type="ECO:0000256" key="2">
    <source>
        <dbReference type="ARBA" id="ARBA00004893"/>
    </source>
</evidence>
<evidence type="ECO:0000313" key="15">
    <source>
        <dbReference type="EMBL" id="AMD88509.1"/>
    </source>
</evidence>
<dbReference type="InterPro" id="IPR037128">
    <property type="entry name" value="Quinolinate_PRibosylTase_N_sf"/>
</dbReference>
<dbReference type="PIRSF" id="PIRSF006250">
    <property type="entry name" value="NadC_ModD"/>
    <property type="match status" value="1"/>
</dbReference>
<dbReference type="STRING" id="111015.AXF14_08000"/>
<dbReference type="KEGG" id="ard:AXF14_08000"/>
<feature type="binding site" evidence="12">
    <location>
        <begin position="149"/>
        <end position="151"/>
    </location>
    <ligand>
        <name>substrate</name>
    </ligand>
</feature>